<dbReference type="GO" id="GO:0071555">
    <property type="term" value="P:cell wall organization"/>
    <property type="evidence" value="ECO:0007669"/>
    <property type="project" value="UniProtKB-KW"/>
</dbReference>
<dbReference type="EMBL" id="JH767185">
    <property type="protein sequence ID" value="EQC29340.1"/>
    <property type="molecule type" value="Genomic_DNA"/>
</dbReference>
<organism evidence="17 18">
    <name type="scientific">Saprolegnia diclina (strain VS20)</name>
    <dbReference type="NCBI Taxonomy" id="1156394"/>
    <lineage>
        <taxon>Eukaryota</taxon>
        <taxon>Sar</taxon>
        <taxon>Stramenopiles</taxon>
        <taxon>Oomycota</taxon>
        <taxon>Saprolegniomycetes</taxon>
        <taxon>Saprolegniales</taxon>
        <taxon>Saprolegniaceae</taxon>
        <taxon>Saprolegnia</taxon>
    </lineage>
</organism>
<dbReference type="GO" id="GO:0000272">
    <property type="term" value="P:polysaccharide catabolic process"/>
    <property type="evidence" value="ECO:0007669"/>
    <property type="project" value="UniProtKB-KW"/>
</dbReference>
<dbReference type="GO" id="GO:0042973">
    <property type="term" value="F:glucan endo-1,3-beta-D-glucosidase activity"/>
    <property type="evidence" value="ECO:0007669"/>
    <property type="project" value="UniProtKB-EC"/>
</dbReference>
<dbReference type="PANTHER" id="PTHR16631:SF17">
    <property type="entry name" value="GLUCAN ENDO-1,3-BETA-GLUCOSIDASE BTGC"/>
    <property type="match status" value="1"/>
</dbReference>
<evidence type="ECO:0000256" key="14">
    <source>
        <dbReference type="SAM" id="MobiDB-lite"/>
    </source>
</evidence>
<dbReference type="CDD" id="cd00161">
    <property type="entry name" value="beta-trefoil_Ricin-like"/>
    <property type="match status" value="1"/>
</dbReference>
<dbReference type="OrthoDB" id="77201at2759"/>
<dbReference type="STRING" id="1156394.T0Q790"/>
<dbReference type="SUPFAM" id="SSF50370">
    <property type="entry name" value="Ricin B-like lectins"/>
    <property type="match status" value="2"/>
</dbReference>
<evidence type="ECO:0000256" key="6">
    <source>
        <dbReference type="ARBA" id="ARBA00023136"/>
    </source>
</evidence>
<keyword evidence="8" id="KW-0119">Carbohydrate metabolism</keyword>
<dbReference type="VEuPathDB" id="FungiDB:SDRG_13009"/>
<comment type="catalytic activity">
    <reaction evidence="1">
        <text>Hydrolysis of (1-&gt;3)-beta-D-glucosidic linkages in (1-&gt;3)-beta-D-glucans.</text>
        <dbReference type="EC" id="3.2.1.39"/>
    </reaction>
</comment>
<keyword evidence="9" id="KW-0961">Cell wall biogenesis/degradation</keyword>
<evidence type="ECO:0000256" key="5">
    <source>
        <dbReference type="ARBA" id="ARBA00022801"/>
    </source>
</evidence>
<keyword evidence="7" id="KW-0325">Glycoprotein</keyword>
<evidence type="ECO:0000313" key="18">
    <source>
        <dbReference type="Proteomes" id="UP000030762"/>
    </source>
</evidence>
<evidence type="ECO:0000256" key="8">
    <source>
        <dbReference type="ARBA" id="ARBA00023277"/>
    </source>
</evidence>
<evidence type="ECO:0000256" key="12">
    <source>
        <dbReference type="ARBA" id="ARBA00042373"/>
    </source>
</evidence>
<evidence type="ECO:0000256" key="4">
    <source>
        <dbReference type="ARBA" id="ARBA00022475"/>
    </source>
</evidence>
<sequence>MLPRAVLSVLLLAAAALAAPRGVCYDAYNSDSASAHFASIATRFDAVRTYQTWTHNSNLIDIAARNGLAMYPGIWLRGNGVDFWADLRAAVDGTKRNPGTVKAVFVGNEDLSNNWNAGALLDKINQAKNAFRDAGLGYVRIGTVQTDGDWLNNNNAWLADHVDVVGVNIYPFFGSHPDSWNNPVKDLDARWNAMTNRFGSKVLLTETGWPDAGGNVGAHVSNWQNAQNYFRSAQSWMDGNKGGELPTYFMYHDNRGKPNYEGHFALAEPSGQWKFEFNAKKNPSNNNGGGNGNNDGDKPAGQFQLMTSRGKALREWYGGLAAKDNNNDAYTKWTYDANAQTLKNEGANKCLDAYMDGNNVKVHLYNCDGNNSNQKWRLVGGKVVHARFANVCLDADANDPNEGVQNWACVDNNSNQVFKISTGGSGGRVALTVRSLNRVFAIGSNDQVLFRSPQGSIQSDTNALWTLDSNTLVKSAANGQCLDAWEAKNGGGVHTWNCDGNNANQKWNYDASTKQLRHATHNGFCLDMGSENGDHPQLWQCHPANDYWAKFQQYAQES</sequence>
<evidence type="ECO:0000256" key="9">
    <source>
        <dbReference type="ARBA" id="ARBA00023316"/>
    </source>
</evidence>
<feature type="signal peptide" evidence="15">
    <location>
        <begin position="1"/>
        <end position="18"/>
    </location>
</feature>
<dbReference type="InParanoid" id="T0Q790"/>
<evidence type="ECO:0000259" key="16">
    <source>
        <dbReference type="SMART" id="SM00458"/>
    </source>
</evidence>
<evidence type="ECO:0000256" key="1">
    <source>
        <dbReference type="ARBA" id="ARBA00000382"/>
    </source>
</evidence>
<dbReference type="AlphaFoldDB" id="T0Q790"/>
<dbReference type="GO" id="GO:0005886">
    <property type="term" value="C:plasma membrane"/>
    <property type="evidence" value="ECO:0007669"/>
    <property type="project" value="UniProtKB-SubCell"/>
</dbReference>
<dbReference type="SUPFAM" id="SSF51445">
    <property type="entry name" value="(Trans)glycosidases"/>
    <property type="match status" value="1"/>
</dbReference>
<evidence type="ECO:0000256" key="10">
    <source>
        <dbReference type="ARBA" id="ARBA00023326"/>
    </source>
</evidence>
<evidence type="ECO:0000256" key="13">
    <source>
        <dbReference type="ARBA" id="ARBA00043078"/>
    </source>
</evidence>
<dbReference type="InterPro" id="IPR035992">
    <property type="entry name" value="Ricin_B-like_lectins"/>
</dbReference>
<dbReference type="GeneID" id="19953736"/>
<keyword evidence="15" id="KW-0732">Signal</keyword>
<protein>
    <recommendedName>
        <fullName evidence="3">glucan endo-1,3-beta-D-glucosidase</fullName>
        <ecNumber evidence="3">3.2.1.39</ecNumber>
    </recommendedName>
    <alternativeName>
        <fullName evidence="13">Endo-1,3-beta-glucanase btgC</fullName>
    </alternativeName>
    <alternativeName>
        <fullName evidence="12">Laminarinase btgC</fullName>
    </alternativeName>
</protein>
<dbReference type="PROSITE" id="PS50231">
    <property type="entry name" value="RICIN_B_LECTIN"/>
    <property type="match status" value="1"/>
</dbReference>
<keyword evidence="10" id="KW-0624">Polysaccharide degradation</keyword>
<evidence type="ECO:0000256" key="7">
    <source>
        <dbReference type="ARBA" id="ARBA00023180"/>
    </source>
</evidence>
<evidence type="ECO:0000256" key="3">
    <source>
        <dbReference type="ARBA" id="ARBA00012780"/>
    </source>
</evidence>
<evidence type="ECO:0000256" key="15">
    <source>
        <dbReference type="SAM" id="SignalP"/>
    </source>
</evidence>
<feature type="chain" id="PRO_5004583086" description="glucan endo-1,3-beta-D-glucosidase" evidence="15">
    <location>
        <begin position="19"/>
        <end position="558"/>
    </location>
</feature>
<feature type="region of interest" description="Disordered" evidence="14">
    <location>
        <begin position="278"/>
        <end position="302"/>
    </location>
</feature>
<feature type="domain" description="Ricin B lectin" evidence="16">
    <location>
        <begin position="437"/>
        <end position="554"/>
    </location>
</feature>
<evidence type="ECO:0000313" key="17">
    <source>
        <dbReference type="EMBL" id="EQC29340.1"/>
    </source>
</evidence>
<dbReference type="SMART" id="SM00458">
    <property type="entry name" value="RICIN"/>
    <property type="match status" value="2"/>
</dbReference>
<dbReference type="Gene3D" id="3.20.20.80">
    <property type="entry name" value="Glycosidases"/>
    <property type="match status" value="1"/>
</dbReference>
<evidence type="ECO:0000256" key="11">
    <source>
        <dbReference type="ARBA" id="ARBA00037649"/>
    </source>
</evidence>
<accession>T0Q790</accession>
<name>T0Q790_SAPDV</name>
<dbReference type="InterPro" id="IPR050732">
    <property type="entry name" value="Beta-glucan_modifiers"/>
</dbReference>
<keyword evidence="18" id="KW-1185">Reference proteome</keyword>
<dbReference type="Gene3D" id="2.80.10.50">
    <property type="match status" value="2"/>
</dbReference>
<keyword evidence="6" id="KW-0472">Membrane</keyword>
<gene>
    <name evidence="17" type="ORF">SDRG_13009</name>
</gene>
<reference evidence="17 18" key="1">
    <citation type="submission" date="2012-04" db="EMBL/GenBank/DDBJ databases">
        <title>The Genome Sequence of Saprolegnia declina VS20.</title>
        <authorList>
            <consortium name="The Broad Institute Genome Sequencing Platform"/>
            <person name="Russ C."/>
            <person name="Nusbaum C."/>
            <person name="Tyler B."/>
            <person name="van West P."/>
            <person name="Dieguez-Uribeondo J."/>
            <person name="de Bruijn I."/>
            <person name="Tripathy S."/>
            <person name="Jiang R."/>
            <person name="Young S.K."/>
            <person name="Zeng Q."/>
            <person name="Gargeya S."/>
            <person name="Fitzgerald M."/>
            <person name="Haas B."/>
            <person name="Abouelleil A."/>
            <person name="Alvarado L."/>
            <person name="Arachchi H.M."/>
            <person name="Berlin A."/>
            <person name="Chapman S.B."/>
            <person name="Goldberg J."/>
            <person name="Griggs A."/>
            <person name="Gujja S."/>
            <person name="Hansen M."/>
            <person name="Howarth C."/>
            <person name="Imamovic A."/>
            <person name="Larimer J."/>
            <person name="McCowen C."/>
            <person name="Montmayeur A."/>
            <person name="Murphy C."/>
            <person name="Neiman D."/>
            <person name="Pearson M."/>
            <person name="Priest M."/>
            <person name="Roberts A."/>
            <person name="Saif S."/>
            <person name="Shea T."/>
            <person name="Sisk P."/>
            <person name="Sykes S."/>
            <person name="Wortman J."/>
            <person name="Nusbaum C."/>
            <person name="Birren B."/>
        </authorList>
    </citation>
    <scope>NUCLEOTIDE SEQUENCE [LARGE SCALE GENOMIC DNA]</scope>
    <source>
        <strain evidence="17 18">VS20</strain>
    </source>
</reference>
<comment type="subcellular location">
    <subcellularLocation>
        <location evidence="2">Cell membrane</location>
    </subcellularLocation>
</comment>
<proteinExistence type="predicted"/>
<dbReference type="InterPro" id="IPR017853">
    <property type="entry name" value="GH"/>
</dbReference>
<dbReference type="Pfam" id="PF00652">
    <property type="entry name" value="Ricin_B_lectin"/>
    <property type="match status" value="2"/>
</dbReference>
<comment type="function">
    <text evidence="11">Glucanases play a role in cell expansion during growth, in cell-cell fusion during mating, and in spore release during sporulation. This enzyme may be involved in beta-glucan degradation. Active on laminarin and lichenan.</text>
</comment>
<dbReference type="OMA" id="CHPANDY"/>
<keyword evidence="4" id="KW-1003">Cell membrane</keyword>
<dbReference type="EC" id="3.2.1.39" evidence="3"/>
<dbReference type="PANTHER" id="PTHR16631">
    <property type="entry name" value="GLUCAN 1,3-BETA-GLUCOSIDASE"/>
    <property type="match status" value="1"/>
</dbReference>
<feature type="domain" description="Ricin B lectin" evidence="16">
    <location>
        <begin position="302"/>
        <end position="421"/>
    </location>
</feature>
<dbReference type="InterPro" id="IPR000772">
    <property type="entry name" value="Ricin_B_lectin"/>
</dbReference>
<keyword evidence="5" id="KW-0378">Hydrolase</keyword>
<dbReference type="Proteomes" id="UP000030762">
    <property type="component" value="Unassembled WGS sequence"/>
</dbReference>
<dbReference type="RefSeq" id="XP_008617314.1">
    <property type="nucleotide sequence ID" value="XM_008619092.1"/>
</dbReference>
<evidence type="ECO:0000256" key="2">
    <source>
        <dbReference type="ARBA" id="ARBA00004236"/>
    </source>
</evidence>